<name>S7V774_9BACT</name>
<dbReference type="AlphaFoldDB" id="S7V774"/>
<dbReference type="Proteomes" id="UP000014974">
    <property type="component" value="Unassembled WGS sequence"/>
</dbReference>
<accession>S7V774</accession>
<evidence type="ECO:0000313" key="2">
    <source>
        <dbReference type="Proteomes" id="UP000014974"/>
    </source>
</evidence>
<protein>
    <submittedName>
        <fullName evidence="1">Uncharacterized protein</fullName>
    </submittedName>
</protein>
<gene>
    <name evidence="1" type="ORF">ADICYQ_4773</name>
</gene>
<proteinExistence type="predicted"/>
<sequence length="39" mass="4762">MNSFPEKLKFNGTYHWKKPFTDAKCRLVKHFLLFEIFQA</sequence>
<dbReference type="EMBL" id="ATNM01000156">
    <property type="protein sequence ID" value="EPR66075.1"/>
    <property type="molecule type" value="Genomic_DNA"/>
</dbReference>
<comment type="caution">
    <text evidence="1">The sequence shown here is derived from an EMBL/GenBank/DDBJ whole genome shotgun (WGS) entry which is preliminary data.</text>
</comment>
<dbReference type="STRING" id="641524.ADICYQ_4773"/>
<reference evidence="1 2" key="1">
    <citation type="journal article" date="2013" name="Genome Announc.">
        <title>Draft Genome Sequence of Cyclobacterium qasimii Strain M12-11BT, Isolated from Arctic Marine Sediment.</title>
        <authorList>
            <person name="Shivaji S."/>
            <person name="Ara S."/>
            <person name="Singh A."/>
            <person name="Kumar Pinnaka A."/>
        </authorList>
    </citation>
    <scope>NUCLEOTIDE SEQUENCE [LARGE SCALE GENOMIC DNA]</scope>
    <source>
        <strain evidence="1 2">M12-11B</strain>
    </source>
</reference>
<organism evidence="1 2">
    <name type="scientific">Cyclobacterium qasimii M12-11B</name>
    <dbReference type="NCBI Taxonomy" id="641524"/>
    <lineage>
        <taxon>Bacteria</taxon>
        <taxon>Pseudomonadati</taxon>
        <taxon>Bacteroidota</taxon>
        <taxon>Cytophagia</taxon>
        <taxon>Cytophagales</taxon>
        <taxon>Cyclobacteriaceae</taxon>
        <taxon>Cyclobacterium</taxon>
    </lineage>
</organism>
<evidence type="ECO:0000313" key="1">
    <source>
        <dbReference type="EMBL" id="EPR66075.1"/>
    </source>
</evidence>